<proteinExistence type="predicted"/>
<accession>A0A6A6RV14</accession>
<dbReference type="AlphaFoldDB" id="A0A6A6RV14"/>
<name>A0A6A6RV14_9PLEO</name>
<evidence type="ECO:0000313" key="2">
    <source>
        <dbReference type="Proteomes" id="UP000799753"/>
    </source>
</evidence>
<dbReference type="EMBL" id="MU006790">
    <property type="protein sequence ID" value="KAF2638223.1"/>
    <property type="molecule type" value="Genomic_DNA"/>
</dbReference>
<sequence>MTASDASNCAEKMMLQYREMRKMAALACCLARRLSHLTPTLGMHSCMVEPDAWAKTSLVKIPPSDHSSSGIAGVLDSSAPALGDYQEESAFFSWWNGLSHLQPRPNGALGKPILPVEKRHGQVVSDSSTRRLVESVGV</sequence>
<evidence type="ECO:0000313" key="1">
    <source>
        <dbReference type="EMBL" id="KAF2638223.1"/>
    </source>
</evidence>
<keyword evidence="2" id="KW-1185">Reference proteome</keyword>
<gene>
    <name evidence="1" type="ORF">P280DRAFT_482125</name>
</gene>
<reference evidence="1" key="1">
    <citation type="journal article" date="2020" name="Stud. Mycol.">
        <title>101 Dothideomycetes genomes: a test case for predicting lifestyles and emergence of pathogens.</title>
        <authorList>
            <person name="Haridas S."/>
            <person name="Albert R."/>
            <person name="Binder M."/>
            <person name="Bloem J."/>
            <person name="Labutti K."/>
            <person name="Salamov A."/>
            <person name="Andreopoulos B."/>
            <person name="Baker S."/>
            <person name="Barry K."/>
            <person name="Bills G."/>
            <person name="Bluhm B."/>
            <person name="Cannon C."/>
            <person name="Castanera R."/>
            <person name="Culley D."/>
            <person name="Daum C."/>
            <person name="Ezra D."/>
            <person name="Gonzalez J."/>
            <person name="Henrissat B."/>
            <person name="Kuo A."/>
            <person name="Liang C."/>
            <person name="Lipzen A."/>
            <person name="Lutzoni F."/>
            <person name="Magnuson J."/>
            <person name="Mondo S."/>
            <person name="Nolan M."/>
            <person name="Ohm R."/>
            <person name="Pangilinan J."/>
            <person name="Park H.-J."/>
            <person name="Ramirez L."/>
            <person name="Alfaro M."/>
            <person name="Sun H."/>
            <person name="Tritt A."/>
            <person name="Yoshinaga Y."/>
            <person name="Zwiers L.-H."/>
            <person name="Turgeon B."/>
            <person name="Goodwin S."/>
            <person name="Spatafora J."/>
            <person name="Crous P."/>
            <person name="Grigoriev I."/>
        </authorList>
    </citation>
    <scope>NUCLEOTIDE SEQUENCE</scope>
    <source>
        <strain evidence="1">CBS 473.64</strain>
    </source>
</reference>
<protein>
    <submittedName>
        <fullName evidence="1">Uncharacterized protein</fullName>
    </submittedName>
</protein>
<dbReference type="Proteomes" id="UP000799753">
    <property type="component" value="Unassembled WGS sequence"/>
</dbReference>
<organism evidence="1 2">
    <name type="scientific">Massarina eburnea CBS 473.64</name>
    <dbReference type="NCBI Taxonomy" id="1395130"/>
    <lineage>
        <taxon>Eukaryota</taxon>
        <taxon>Fungi</taxon>
        <taxon>Dikarya</taxon>
        <taxon>Ascomycota</taxon>
        <taxon>Pezizomycotina</taxon>
        <taxon>Dothideomycetes</taxon>
        <taxon>Pleosporomycetidae</taxon>
        <taxon>Pleosporales</taxon>
        <taxon>Massarineae</taxon>
        <taxon>Massarinaceae</taxon>
        <taxon>Massarina</taxon>
    </lineage>
</organism>